<proteinExistence type="predicted"/>
<keyword evidence="2" id="KW-1185">Reference proteome</keyword>
<evidence type="ECO:0000313" key="1">
    <source>
        <dbReference type="EMBL" id="GLS16089.1"/>
    </source>
</evidence>
<sequence length="77" mass="8425">MSFKPETPFPVGKYLVSPLSRLTDAGDYSASISLRSGRGMATHDRVFRLVPRFASHHAALRYAAREGRALALQHGVA</sequence>
<protein>
    <submittedName>
        <fullName evidence="1">Uncharacterized protein</fullName>
    </submittedName>
</protein>
<organism evidence="1 2">
    <name type="scientific">Hydrogenophaga electricum</name>
    <dbReference type="NCBI Taxonomy" id="1230953"/>
    <lineage>
        <taxon>Bacteria</taxon>
        <taxon>Pseudomonadati</taxon>
        <taxon>Pseudomonadota</taxon>
        <taxon>Betaproteobacteria</taxon>
        <taxon>Burkholderiales</taxon>
        <taxon>Comamonadaceae</taxon>
        <taxon>Hydrogenophaga</taxon>
    </lineage>
</organism>
<gene>
    <name evidence="1" type="ORF">GCM10007935_35290</name>
</gene>
<reference evidence="2" key="1">
    <citation type="journal article" date="2019" name="Int. J. Syst. Evol. Microbiol.">
        <title>The Global Catalogue of Microorganisms (GCM) 10K type strain sequencing project: providing services to taxonomists for standard genome sequencing and annotation.</title>
        <authorList>
            <consortium name="The Broad Institute Genomics Platform"/>
            <consortium name="The Broad Institute Genome Sequencing Center for Infectious Disease"/>
            <person name="Wu L."/>
            <person name="Ma J."/>
        </authorList>
    </citation>
    <scope>NUCLEOTIDE SEQUENCE [LARGE SCALE GENOMIC DNA]</scope>
    <source>
        <strain evidence="2">NBRC 109341</strain>
    </source>
</reference>
<dbReference type="RefSeq" id="WP_234263823.1">
    <property type="nucleotide sequence ID" value="NZ_BSPB01000043.1"/>
</dbReference>
<accession>A0ABQ6C7H7</accession>
<name>A0ABQ6C7H7_9BURK</name>
<dbReference type="Proteomes" id="UP001156903">
    <property type="component" value="Unassembled WGS sequence"/>
</dbReference>
<evidence type="ECO:0000313" key="2">
    <source>
        <dbReference type="Proteomes" id="UP001156903"/>
    </source>
</evidence>
<dbReference type="EMBL" id="BSPB01000043">
    <property type="protein sequence ID" value="GLS16089.1"/>
    <property type="molecule type" value="Genomic_DNA"/>
</dbReference>
<comment type="caution">
    <text evidence="1">The sequence shown here is derived from an EMBL/GenBank/DDBJ whole genome shotgun (WGS) entry which is preliminary data.</text>
</comment>